<proteinExistence type="inferred from homology"/>
<dbReference type="InterPro" id="IPR014436">
    <property type="entry name" value="Extradiol_dOase_DODA"/>
</dbReference>
<evidence type="ECO:0000313" key="7">
    <source>
        <dbReference type="EMBL" id="AQZ95988.1"/>
    </source>
</evidence>
<dbReference type="GO" id="GO:0008270">
    <property type="term" value="F:zinc ion binding"/>
    <property type="evidence" value="ECO:0007669"/>
    <property type="project" value="InterPro"/>
</dbReference>
<reference evidence="7 8" key="1">
    <citation type="submission" date="2017-03" db="EMBL/GenBank/DDBJ databases">
        <title>Complete genome sequence of the novel DNRA strain Pseudomonas sp. S-6-2 isolated from Chinese polluted river sediment. Journal of Biotechnology.</title>
        <authorList>
            <person name="Li J."/>
            <person name="Xiang F."/>
            <person name="Wang L."/>
            <person name="Xi L."/>
            <person name="Liu J."/>
        </authorList>
    </citation>
    <scope>NUCLEOTIDE SEQUENCE [LARGE SCALE GENOMIC DNA]</scope>
    <source>
        <strain evidence="7 8">S-6-2</strain>
    </source>
</reference>
<keyword evidence="8" id="KW-1185">Reference proteome</keyword>
<comment type="similarity">
    <text evidence="2">Belongs to the DODA-type extradiol aromatic ring-opening dioxygenase family.</text>
</comment>
<keyword evidence="7" id="KW-0223">Dioxygenase</keyword>
<dbReference type="KEGG" id="ppha:BVH74_15060"/>
<evidence type="ECO:0000256" key="5">
    <source>
        <dbReference type="ARBA" id="ARBA00023002"/>
    </source>
</evidence>
<evidence type="ECO:0000256" key="3">
    <source>
        <dbReference type="ARBA" id="ARBA00022723"/>
    </source>
</evidence>
<dbReference type="PIRSF" id="PIRSF006157">
    <property type="entry name" value="Doxgns_DODA"/>
    <property type="match status" value="1"/>
</dbReference>
<feature type="domain" description="Extradiol ring-cleavage dioxygenase class III enzyme subunit B" evidence="6">
    <location>
        <begin position="33"/>
        <end position="235"/>
    </location>
</feature>
<sequence length="264" mass="28062">MNILPSLFVSHGAPTFALEPGLAGPRLRALGEALPRPRAILIISPHWMTRDLRITGNAAPETIHDFGGFAPALYRLQYPAAGHPALASELAELLTEAGWPASLDLQRGLDHGAWVPLLHLYPQADIPVLQLSMPTDLDPESAYVLGQALAPLSNQGILVIGSGSLTHNLYEALGHSPGDAEYASEFSAWVRNAVHNGQHQQLKQTLTLAPHASRAHPTSEHFLPLLVALGAAHGRTDATVLEGGLDYGVLSMDSFVFGASLTGI</sequence>
<dbReference type="GO" id="GO:0008198">
    <property type="term" value="F:ferrous iron binding"/>
    <property type="evidence" value="ECO:0007669"/>
    <property type="project" value="InterPro"/>
</dbReference>
<dbReference type="Pfam" id="PF02900">
    <property type="entry name" value="LigB"/>
    <property type="match status" value="1"/>
</dbReference>
<name>A0A1V0B7S7_9GAMM</name>
<dbReference type="Gene3D" id="3.40.830.10">
    <property type="entry name" value="LigB-like"/>
    <property type="match status" value="1"/>
</dbReference>
<dbReference type="STRING" id="1931241.BVH74_15060"/>
<keyword evidence="4" id="KW-0862">Zinc</keyword>
<keyword evidence="3" id="KW-0479">Metal-binding</keyword>
<dbReference type="CDD" id="cd07363">
    <property type="entry name" value="45_DOPA_Dioxygenase"/>
    <property type="match status" value="1"/>
</dbReference>
<protein>
    <submittedName>
        <fullName evidence="7">Dioxygenase</fullName>
    </submittedName>
</protein>
<evidence type="ECO:0000313" key="8">
    <source>
        <dbReference type="Proteomes" id="UP000243488"/>
    </source>
</evidence>
<evidence type="ECO:0000256" key="1">
    <source>
        <dbReference type="ARBA" id="ARBA00001947"/>
    </source>
</evidence>
<dbReference type="SUPFAM" id="SSF53213">
    <property type="entry name" value="LigB-like"/>
    <property type="match status" value="1"/>
</dbReference>
<accession>A0A1V0B7S7</accession>
<organism evidence="7 8">
    <name type="scientific">Halopseudomonas phragmitis</name>
    <dbReference type="NCBI Taxonomy" id="1931241"/>
    <lineage>
        <taxon>Bacteria</taxon>
        <taxon>Pseudomonadati</taxon>
        <taxon>Pseudomonadota</taxon>
        <taxon>Gammaproteobacteria</taxon>
        <taxon>Pseudomonadales</taxon>
        <taxon>Pseudomonadaceae</taxon>
        <taxon>Halopseudomonas</taxon>
    </lineage>
</organism>
<evidence type="ECO:0000256" key="2">
    <source>
        <dbReference type="ARBA" id="ARBA00007581"/>
    </source>
</evidence>
<evidence type="ECO:0000259" key="6">
    <source>
        <dbReference type="Pfam" id="PF02900"/>
    </source>
</evidence>
<dbReference type="RefSeq" id="WP_080050881.1">
    <property type="nucleotide sequence ID" value="NZ_CP020100.1"/>
</dbReference>
<dbReference type="PANTHER" id="PTHR30096">
    <property type="entry name" value="4,5-DOPA DIOXYGENASE EXTRADIOL-LIKE PROTEIN"/>
    <property type="match status" value="1"/>
</dbReference>
<dbReference type="PANTHER" id="PTHR30096:SF0">
    <property type="entry name" value="4,5-DOPA DIOXYGENASE EXTRADIOL-LIKE PROTEIN"/>
    <property type="match status" value="1"/>
</dbReference>
<dbReference type="EMBL" id="CP020100">
    <property type="protein sequence ID" value="AQZ95988.1"/>
    <property type="molecule type" value="Genomic_DNA"/>
</dbReference>
<evidence type="ECO:0000256" key="4">
    <source>
        <dbReference type="ARBA" id="ARBA00022833"/>
    </source>
</evidence>
<dbReference type="GO" id="GO:0016702">
    <property type="term" value="F:oxidoreductase activity, acting on single donors with incorporation of molecular oxygen, incorporation of two atoms of oxygen"/>
    <property type="evidence" value="ECO:0007669"/>
    <property type="project" value="UniProtKB-ARBA"/>
</dbReference>
<dbReference type="Proteomes" id="UP000243488">
    <property type="component" value="Chromosome"/>
</dbReference>
<gene>
    <name evidence="7" type="ORF">BVH74_15060</name>
</gene>
<keyword evidence="5" id="KW-0560">Oxidoreductase</keyword>
<comment type="cofactor">
    <cofactor evidence="1">
        <name>Zn(2+)</name>
        <dbReference type="ChEBI" id="CHEBI:29105"/>
    </cofactor>
</comment>
<dbReference type="AlphaFoldDB" id="A0A1V0B7S7"/>
<dbReference type="InterPro" id="IPR004183">
    <property type="entry name" value="Xdiol_dOase_suB"/>
</dbReference>